<accession>A0A1B0AEZ2</accession>
<dbReference type="Proteomes" id="UP000092445">
    <property type="component" value="Unassembled WGS sequence"/>
</dbReference>
<protein>
    <submittedName>
        <fullName evidence="1">Uncharacterized protein</fullName>
    </submittedName>
</protein>
<evidence type="ECO:0000313" key="1">
    <source>
        <dbReference type="EnsemblMetazoa" id="GPAI043616-PA"/>
    </source>
</evidence>
<name>A0A1B0AEZ2_GLOPL</name>
<reference evidence="1" key="2">
    <citation type="submission" date="2020-05" db="UniProtKB">
        <authorList>
            <consortium name="EnsemblMetazoa"/>
        </authorList>
    </citation>
    <scope>IDENTIFICATION</scope>
    <source>
        <strain evidence="1">IAEA</strain>
    </source>
</reference>
<dbReference type="EnsemblMetazoa" id="GPAI043616-RA">
    <property type="protein sequence ID" value="GPAI043616-PA"/>
    <property type="gene ID" value="GPAI043616"/>
</dbReference>
<keyword evidence="2" id="KW-1185">Reference proteome</keyword>
<organism evidence="1 2">
    <name type="scientific">Glossina pallidipes</name>
    <name type="common">Tsetse fly</name>
    <dbReference type="NCBI Taxonomy" id="7398"/>
    <lineage>
        <taxon>Eukaryota</taxon>
        <taxon>Metazoa</taxon>
        <taxon>Ecdysozoa</taxon>
        <taxon>Arthropoda</taxon>
        <taxon>Hexapoda</taxon>
        <taxon>Insecta</taxon>
        <taxon>Pterygota</taxon>
        <taxon>Neoptera</taxon>
        <taxon>Endopterygota</taxon>
        <taxon>Diptera</taxon>
        <taxon>Brachycera</taxon>
        <taxon>Muscomorpha</taxon>
        <taxon>Hippoboscoidea</taxon>
        <taxon>Glossinidae</taxon>
        <taxon>Glossina</taxon>
    </lineage>
</organism>
<sequence>MCIKYLNNTSAKAVIGVDHLLHTRRSLLSGKVEAGVTAPTDLLTTNALMQAYYTTRKVSILFLDYPAKYLGLIILRVAFLASTQRIQRIGEICLQQIDITI</sequence>
<dbReference type="AlphaFoldDB" id="A0A1B0AEZ2"/>
<dbReference type="VEuPathDB" id="VectorBase:GPAI043616"/>
<proteinExistence type="predicted"/>
<evidence type="ECO:0000313" key="2">
    <source>
        <dbReference type="Proteomes" id="UP000092445"/>
    </source>
</evidence>
<reference evidence="2" key="1">
    <citation type="submission" date="2014-03" db="EMBL/GenBank/DDBJ databases">
        <authorList>
            <person name="Aksoy S."/>
            <person name="Warren W."/>
            <person name="Wilson R.K."/>
        </authorList>
    </citation>
    <scope>NUCLEOTIDE SEQUENCE [LARGE SCALE GENOMIC DNA]</scope>
    <source>
        <strain evidence="2">IAEA</strain>
    </source>
</reference>